<gene>
    <name evidence="3" type="ORF">QE375_002304</name>
</gene>
<protein>
    <recommendedName>
        <fullName evidence="5">DUF4352 domain-containing protein</fullName>
    </recommendedName>
</protein>
<sequence length="239" mass="24955">MSKTGDHDGASRSAAPFAAPAAARAGTVVRAALARWAHAVAELPRWIWVAAAALVALAIVVAAMGGLARAEASPAMLGPDDEARTSMYAITVLGAEFATEIESEYLEAEPGEKFLVMSTRMENLSDSPIGVGTTADRVSTGFVNTENPLLALKGVTATDSVDVWRADGSSGQVVLQPGVPSQVTFAWTIPEDAFPDGAVSLDVYEVETRRGQVVLSSRAVSWRPAALSSRISMTAQEAP</sequence>
<accession>A0ABU1HRS5</accession>
<dbReference type="RefSeq" id="WP_309691180.1">
    <property type="nucleotide sequence ID" value="NZ_JAVIZQ010000001.1"/>
</dbReference>
<organism evidence="3 4">
    <name type="scientific">Microbacterium foliorum</name>
    <dbReference type="NCBI Taxonomy" id="104336"/>
    <lineage>
        <taxon>Bacteria</taxon>
        <taxon>Bacillati</taxon>
        <taxon>Actinomycetota</taxon>
        <taxon>Actinomycetes</taxon>
        <taxon>Micrococcales</taxon>
        <taxon>Microbacteriaceae</taxon>
        <taxon>Microbacterium</taxon>
    </lineage>
</organism>
<evidence type="ECO:0000256" key="1">
    <source>
        <dbReference type="ARBA" id="ARBA00022729"/>
    </source>
</evidence>
<dbReference type="Proteomes" id="UP001249291">
    <property type="component" value="Unassembled WGS sequence"/>
</dbReference>
<evidence type="ECO:0000313" key="3">
    <source>
        <dbReference type="EMBL" id="MDR6142750.1"/>
    </source>
</evidence>
<comment type="caution">
    <text evidence="3">The sequence shown here is derived from an EMBL/GenBank/DDBJ whole genome shotgun (WGS) entry which is preliminary data.</text>
</comment>
<evidence type="ECO:0000313" key="4">
    <source>
        <dbReference type="Proteomes" id="UP001249291"/>
    </source>
</evidence>
<dbReference type="Gene3D" id="2.60.40.1240">
    <property type="match status" value="1"/>
</dbReference>
<keyword evidence="2" id="KW-0812">Transmembrane</keyword>
<reference evidence="3 4" key="1">
    <citation type="submission" date="2023-08" db="EMBL/GenBank/DDBJ databases">
        <title>Functional and genomic diversity of the sorghum phyllosphere microbiome.</title>
        <authorList>
            <person name="Shade A."/>
        </authorList>
    </citation>
    <scope>NUCLEOTIDE SEQUENCE [LARGE SCALE GENOMIC DNA]</scope>
    <source>
        <strain evidence="3 4">SORGH_AS_0445</strain>
    </source>
</reference>
<proteinExistence type="predicted"/>
<dbReference type="InterPro" id="IPR029050">
    <property type="entry name" value="Immunoprotect_excell_Ig-like"/>
</dbReference>
<keyword evidence="4" id="KW-1185">Reference proteome</keyword>
<evidence type="ECO:0000256" key="2">
    <source>
        <dbReference type="SAM" id="Phobius"/>
    </source>
</evidence>
<keyword evidence="1" id="KW-0732">Signal</keyword>
<dbReference type="EMBL" id="JAVIZQ010000001">
    <property type="protein sequence ID" value="MDR6142750.1"/>
    <property type="molecule type" value="Genomic_DNA"/>
</dbReference>
<name>A0ABU1HRS5_9MICO</name>
<keyword evidence="2" id="KW-0472">Membrane</keyword>
<keyword evidence="2" id="KW-1133">Transmembrane helix</keyword>
<feature type="transmembrane region" description="Helical" evidence="2">
    <location>
        <begin position="46"/>
        <end position="68"/>
    </location>
</feature>
<evidence type="ECO:0008006" key="5">
    <source>
        <dbReference type="Google" id="ProtNLM"/>
    </source>
</evidence>